<feature type="compositionally biased region" description="Basic and acidic residues" evidence="1">
    <location>
        <begin position="223"/>
        <end position="239"/>
    </location>
</feature>
<feature type="compositionally biased region" description="Basic and acidic residues" evidence="1">
    <location>
        <begin position="245"/>
        <end position="289"/>
    </location>
</feature>
<dbReference type="VEuPathDB" id="FungiDB:JI435_045590"/>
<evidence type="ECO:0000313" key="3">
    <source>
        <dbReference type="Proteomes" id="UP000663193"/>
    </source>
</evidence>
<accession>A0A7U2I3I2</accession>
<keyword evidence="3" id="KW-1185">Reference proteome</keyword>
<evidence type="ECO:0000256" key="1">
    <source>
        <dbReference type="SAM" id="MobiDB-lite"/>
    </source>
</evidence>
<dbReference type="PANTHER" id="PTHR38887">
    <property type="entry name" value="CHROMOSOME 21, WHOLE GENOME SHOTGUN SEQUENCE"/>
    <property type="match status" value="1"/>
</dbReference>
<protein>
    <submittedName>
        <fullName evidence="2">Uncharacterized protein</fullName>
    </submittedName>
</protein>
<feature type="compositionally biased region" description="Polar residues" evidence="1">
    <location>
        <begin position="1"/>
        <end position="13"/>
    </location>
</feature>
<feature type="region of interest" description="Disordered" evidence="1">
    <location>
        <begin position="1"/>
        <end position="27"/>
    </location>
</feature>
<proteinExistence type="predicted"/>
<dbReference type="InterPro" id="IPR053221">
    <property type="entry name" value="Burnettramic_acid_biosynth"/>
</dbReference>
<reference evidence="3" key="1">
    <citation type="journal article" date="2021" name="BMC Genomics">
        <title>Chromosome-level genome assembly and manually-curated proteome of model necrotroph Parastagonospora nodorum Sn15 reveals a genome-wide trove of candidate effector homologs, and redundancy of virulence-related functions within an accessory chromosome.</title>
        <authorList>
            <person name="Bertazzoni S."/>
            <person name="Jones D.A.B."/>
            <person name="Phan H.T."/>
            <person name="Tan K.-C."/>
            <person name="Hane J.K."/>
        </authorList>
    </citation>
    <scope>NUCLEOTIDE SEQUENCE [LARGE SCALE GENOMIC DNA]</scope>
    <source>
        <strain evidence="3">SN15 / ATCC MYA-4574 / FGSC 10173)</strain>
    </source>
</reference>
<dbReference type="KEGG" id="pno:SNOG_04559"/>
<dbReference type="Proteomes" id="UP000663193">
    <property type="component" value="Chromosome 8"/>
</dbReference>
<sequence>MTTYYSLSSSNRPFTPPQPSSYSSTSSDASLQQPIAIPATSAALGSPFLRAYPIELEAYNIPAATFLSFLDELNRLMVVSPPVRVLGLAGNIVGLVPLATAQIVGGAVSAAATITNVGMSKGRSEMFIREANKKTFGPHGLKINIVKLEVVAKAAGIPILDAAGKIKRDTKLLAPLDDSSQDLSGQHRRLMALAPYTSPLEVTPETHKETPTNMIDKMHAYASERQRSSEEKKILEKREKAARKASKDTDKAQRDYEKDMAKLNAEEDKVRRKEAKKAEKMESELRKLDKERAKVQREYEKEMSKTQGGSVKNDKEEVAVRKILWLLIQREDSASVQPQDTLQYWNSSAQYQEQLARYRARSQSQGSIHIPATGQYLNTGPYLGGVQYQRYHAQVQSREGLGVDAPPRYQESVGY</sequence>
<dbReference type="EMBL" id="CP069030">
    <property type="protein sequence ID" value="QRC98506.1"/>
    <property type="molecule type" value="Genomic_DNA"/>
</dbReference>
<organism evidence="2 3">
    <name type="scientific">Phaeosphaeria nodorum (strain SN15 / ATCC MYA-4574 / FGSC 10173)</name>
    <name type="common">Glume blotch fungus</name>
    <name type="synonym">Parastagonospora nodorum</name>
    <dbReference type="NCBI Taxonomy" id="321614"/>
    <lineage>
        <taxon>Eukaryota</taxon>
        <taxon>Fungi</taxon>
        <taxon>Dikarya</taxon>
        <taxon>Ascomycota</taxon>
        <taxon>Pezizomycotina</taxon>
        <taxon>Dothideomycetes</taxon>
        <taxon>Pleosporomycetidae</taxon>
        <taxon>Pleosporales</taxon>
        <taxon>Pleosporineae</taxon>
        <taxon>Phaeosphaeriaceae</taxon>
        <taxon>Parastagonospora</taxon>
    </lineage>
</organism>
<feature type="region of interest" description="Disordered" evidence="1">
    <location>
        <begin position="223"/>
        <end position="289"/>
    </location>
</feature>
<gene>
    <name evidence="2" type="ORF">JI435_045590</name>
</gene>
<dbReference type="PANTHER" id="PTHR38887:SF1">
    <property type="entry name" value="RAS MODIFICATION PROTEIN ERF4"/>
    <property type="match status" value="1"/>
</dbReference>
<dbReference type="AlphaFoldDB" id="A0A7U2I3I2"/>
<evidence type="ECO:0000313" key="2">
    <source>
        <dbReference type="EMBL" id="QRC98506.1"/>
    </source>
</evidence>
<dbReference type="OrthoDB" id="3068835at2759"/>
<name>A0A7U2I3I2_PHANO</name>
<dbReference type="OMA" id="KDRAKAH"/>
<dbReference type="RefSeq" id="XP_001794973.1">
    <property type="nucleotide sequence ID" value="XM_001794921.1"/>
</dbReference>